<gene>
    <name evidence="15" type="primary">rtcB</name>
    <name evidence="16" type="ORF">J2751_000264</name>
</gene>
<feature type="active site" description="GMP-histidine intermediate" evidence="12">
    <location>
        <position position="424"/>
    </location>
</feature>
<dbReference type="GO" id="GO:0006388">
    <property type="term" value="P:tRNA splicing, via endonucleolytic cleavage and ligation"/>
    <property type="evidence" value="ECO:0007669"/>
    <property type="project" value="UniProtKB-ARBA"/>
</dbReference>
<feature type="binding site" evidence="14">
    <location>
        <position position="100"/>
    </location>
    <ligand>
        <name>Mn(2+)</name>
        <dbReference type="ChEBI" id="CHEBI:29035"/>
        <label>1</label>
    </ligand>
</feature>
<evidence type="ECO:0000256" key="10">
    <source>
        <dbReference type="ARBA" id="ARBA00047746"/>
    </source>
</evidence>
<evidence type="ECO:0000256" key="4">
    <source>
        <dbReference type="ARBA" id="ARBA00022723"/>
    </source>
</evidence>
<dbReference type="FunFam" id="3.90.1860.10:FF:000001">
    <property type="entry name" value="tRNA-splicing ligase RtcB homolog"/>
    <property type="match status" value="1"/>
</dbReference>
<feature type="binding site" evidence="13">
    <location>
        <begin position="207"/>
        <end position="211"/>
    </location>
    <ligand>
        <name>GMP</name>
        <dbReference type="ChEBI" id="CHEBI:58115"/>
    </ligand>
</feature>
<dbReference type="InterPro" id="IPR001233">
    <property type="entry name" value="RtcB"/>
</dbReference>
<feature type="binding site" evidence="14">
    <location>
        <position position="208"/>
    </location>
    <ligand>
        <name>Mn(2+)</name>
        <dbReference type="ChEBI" id="CHEBI:29035"/>
        <label>1</label>
    </ligand>
</feature>
<keyword evidence="7 14" id="KW-0464">Manganese</keyword>
<evidence type="ECO:0000256" key="8">
    <source>
        <dbReference type="ARBA" id="ARBA00033766"/>
    </source>
</evidence>
<reference evidence="16" key="1">
    <citation type="submission" date="2021-03" db="EMBL/GenBank/DDBJ databases">
        <title>Genomic Encyclopedia of Type Strains, Phase IV (KMG-IV): sequencing the most valuable type-strain genomes for metagenomic binning, comparative biology and taxonomic classification.</title>
        <authorList>
            <person name="Goeker M."/>
        </authorList>
    </citation>
    <scope>NUCLEOTIDE SEQUENCE</scope>
    <source>
        <strain evidence="16">DSM 23564</strain>
    </source>
</reference>
<keyword evidence="3 15" id="KW-0436">Ligase</keyword>
<name>A0A8T4GDS9_9EURY</name>
<accession>A0A8T4GDS9</accession>
<dbReference type="AlphaFoldDB" id="A0A8T4GDS9"/>
<feature type="binding site" evidence="13">
    <location>
        <begin position="334"/>
        <end position="335"/>
    </location>
    <ligand>
        <name>GMP</name>
        <dbReference type="ChEBI" id="CHEBI:58115"/>
    </ligand>
</feature>
<feature type="binding site" evidence="14">
    <location>
        <position position="334"/>
    </location>
    <ligand>
        <name>Mn(2+)</name>
        <dbReference type="ChEBI" id="CHEBI:29035"/>
        <label>2</label>
    </ligand>
</feature>
<feature type="binding site" evidence="13">
    <location>
        <begin position="424"/>
        <end position="427"/>
    </location>
    <ligand>
        <name>GMP</name>
        <dbReference type="ChEBI" id="CHEBI:58115"/>
    </ligand>
</feature>
<dbReference type="GO" id="GO:0046872">
    <property type="term" value="F:metal ion binding"/>
    <property type="evidence" value="ECO:0007669"/>
    <property type="project" value="UniProtKB-UniRule"/>
</dbReference>
<dbReference type="PANTHER" id="PTHR11118">
    <property type="entry name" value="RNA-SPLICING LIGASE RTCB HOMOLOG"/>
    <property type="match status" value="1"/>
</dbReference>
<evidence type="ECO:0000256" key="15">
    <source>
        <dbReference type="RuleBase" id="RU371113"/>
    </source>
</evidence>
<keyword evidence="6 13" id="KW-0342">GTP-binding</keyword>
<evidence type="ECO:0000256" key="13">
    <source>
        <dbReference type="PIRSR" id="PIRSR601233-2"/>
    </source>
</evidence>
<organism evidence="16 17">
    <name type="scientific">Halorubrum alkaliphilum</name>
    <dbReference type="NCBI Taxonomy" id="261290"/>
    <lineage>
        <taxon>Archaea</taxon>
        <taxon>Methanobacteriati</taxon>
        <taxon>Methanobacteriota</taxon>
        <taxon>Stenosarchaea group</taxon>
        <taxon>Halobacteria</taxon>
        <taxon>Halobacteriales</taxon>
        <taxon>Haloferacaceae</taxon>
        <taxon>Halorubrum</taxon>
    </lineage>
</organism>
<dbReference type="EMBL" id="JAGGKQ010000002">
    <property type="protein sequence ID" value="MBP1921275.1"/>
    <property type="molecule type" value="Genomic_DNA"/>
</dbReference>
<dbReference type="GO" id="GO:0005525">
    <property type="term" value="F:GTP binding"/>
    <property type="evidence" value="ECO:0007669"/>
    <property type="project" value="UniProtKB-KW"/>
</dbReference>
<evidence type="ECO:0000256" key="1">
    <source>
        <dbReference type="ARBA" id="ARBA00008071"/>
    </source>
</evidence>
<evidence type="ECO:0000256" key="3">
    <source>
        <dbReference type="ARBA" id="ARBA00022598"/>
    </source>
</evidence>
<sequence length="502" mass="54186">MTTREFDGVRLEKVRDHVWEIPREGDMNVPARVLASESLLEEIGEDDTLQQLKNATHLPGMVEPALCMPDGHQGYGFPVGGVGAIDARTGCISPGAVGYDINCGVRMVNTNLKYEDIRGREEELVDALFEAIPSGLGGGGVIGGDADAIEGALERGVEWAVEAGYGIESDLARCEDEGRRSDARPEFVSQKAMDRGRNQMGSLGSGNHFLEVQRVTDVFRESVAESYGLEEDGIVVLIHCGSRGLGHQTCNDYLRRIEQEHDDLLAELPDKELAAAPAGSELAEEYYGAMAACINFAWVNRQLITHRTRETFGEVFDADPIDDLGMELLYDIAHNIAKKETHEVGVGPDGLPAVGDAAVDRAERELYVHRKGATRAFPAGHEDVPEAYRSVGQPVIIPGSMGAGSYVLRGGDESMGVSFGSTAHGAGRLMSRTQAKREFRGGDVRDDLESTQAIYVRSQSGATIAEEAPGVYKDIDEVIRVSDELGIGDKVARTVPVCNIKG</sequence>
<feature type="binding site" evidence="14">
    <location>
        <position position="239"/>
    </location>
    <ligand>
        <name>Mn(2+)</name>
        <dbReference type="ChEBI" id="CHEBI:29035"/>
        <label>2</label>
    </ligand>
</feature>
<evidence type="ECO:0000256" key="7">
    <source>
        <dbReference type="ARBA" id="ARBA00023211"/>
    </source>
</evidence>
<feature type="binding site" evidence="13">
    <location>
        <begin position="398"/>
        <end position="401"/>
    </location>
    <ligand>
        <name>GMP</name>
        <dbReference type="ChEBI" id="CHEBI:58115"/>
    </ligand>
</feature>
<dbReference type="EC" id="6.5.1.-" evidence="15"/>
<dbReference type="Pfam" id="PF01139">
    <property type="entry name" value="RtcB"/>
    <property type="match status" value="1"/>
</dbReference>
<evidence type="ECO:0000256" key="6">
    <source>
        <dbReference type="ARBA" id="ARBA00023134"/>
    </source>
</evidence>
<feature type="binding site" evidence="13">
    <location>
        <position position="405"/>
    </location>
    <ligand>
        <name>GMP</name>
        <dbReference type="ChEBI" id="CHEBI:58115"/>
    </ligand>
</feature>
<proteinExistence type="inferred from homology"/>
<comment type="cofactor">
    <cofactor evidence="14 15">
        <name>Mn(2+)</name>
        <dbReference type="ChEBI" id="CHEBI:29035"/>
    </cofactor>
    <text evidence="14 15">Binds 2 manganese ions per subunit.</text>
</comment>
<dbReference type="Proteomes" id="UP000823588">
    <property type="component" value="Unassembled WGS sequence"/>
</dbReference>
<evidence type="ECO:0000256" key="11">
    <source>
        <dbReference type="ARBA" id="ARBA00049514"/>
    </source>
</evidence>
<keyword evidence="17" id="KW-1185">Reference proteome</keyword>
<evidence type="ECO:0000256" key="9">
    <source>
        <dbReference type="ARBA" id="ARBA00045316"/>
    </source>
</evidence>
<keyword evidence="4 14" id="KW-0479">Metal-binding</keyword>
<dbReference type="Gene3D" id="3.90.1860.10">
    <property type="entry name" value="tRNA-splicing ligase RtcB"/>
    <property type="match status" value="1"/>
</dbReference>
<evidence type="ECO:0000256" key="2">
    <source>
        <dbReference type="ARBA" id="ARBA00011245"/>
    </source>
</evidence>
<evidence type="ECO:0000313" key="17">
    <source>
        <dbReference type="Proteomes" id="UP000823588"/>
    </source>
</evidence>
<dbReference type="OrthoDB" id="9887at2157"/>
<comment type="caution">
    <text evidence="16">The sequence shown here is derived from an EMBL/GenBank/DDBJ whole genome shotgun (WGS) entry which is preliminary data.</text>
</comment>
<evidence type="ECO:0000256" key="14">
    <source>
        <dbReference type="PIRSR" id="PIRSR601233-3"/>
    </source>
</evidence>
<comment type="catalytic activity">
    <reaction evidence="10">
        <text>a 3'-end 3'-phospho-ribonucleotide-RNA + a 5'-end dephospho-ribonucleoside-RNA + GTP = a ribonucleotidyl-ribonucleotide-RNA + GMP + diphosphate</text>
        <dbReference type="Rhea" id="RHEA:68076"/>
        <dbReference type="Rhea" id="RHEA-COMP:10463"/>
        <dbReference type="Rhea" id="RHEA-COMP:13936"/>
        <dbReference type="Rhea" id="RHEA-COMP:17355"/>
        <dbReference type="ChEBI" id="CHEBI:33019"/>
        <dbReference type="ChEBI" id="CHEBI:37565"/>
        <dbReference type="ChEBI" id="CHEBI:58115"/>
        <dbReference type="ChEBI" id="CHEBI:83062"/>
        <dbReference type="ChEBI" id="CHEBI:138284"/>
        <dbReference type="ChEBI" id="CHEBI:173118"/>
        <dbReference type="EC" id="6.5.1.8"/>
    </reaction>
</comment>
<comment type="similarity">
    <text evidence="1 15">Belongs to the RtcB family.</text>
</comment>
<feature type="binding site" evidence="13">
    <location>
        <position position="501"/>
    </location>
    <ligand>
        <name>GMP</name>
        <dbReference type="ChEBI" id="CHEBI:58115"/>
    </ligand>
</feature>
<evidence type="ECO:0000256" key="5">
    <source>
        <dbReference type="ARBA" id="ARBA00022741"/>
    </source>
</evidence>
<dbReference type="PANTHER" id="PTHR11118:SF1">
    <property type="entry name" value="RNA-SPLICING LIGASE RTCB HOMOLOG"/>
    <property type="match status" value="1"/>
</dbReference>
<keyword evidence="5 13" id="KW-0547">Nucleotide-binding</keyword>
<evidence type="ECO:0000256" key="12">
    <source>
        <dbReference type="PIRSR" id="PIRSR601233-1"/>
    </source>
</evidence>
<dbReference type="RefSeq" id="WP_209482663.1">
    <property type="nucleotide sequence ID" value="NZ_JAGGKQ010000002.1"/>
</dbReference>
<dbReference type="SUPFAM" id="SSF103365">
    <property type="entry name" value="Hypothetical protein PH1602"/>
    <property type="match status" value="1"/>
</dbReference>
<comment type="subunit">
    <text evidence="2 15">Monomer.</text>
</comment>
<comment type="catalytic activity">
    <reaction evidence="11">
        <text>a 3'-end 2',3'-cyclophospho-ribonucleotide-RNA + a 5'-end dephospho-ribonucleoside-RNA + GTP + H2O = a ribonucleotidyl-ribonucleotide-RNA + GMP + diphosphate + H(+)</text>
        <dbReference type="Rhea" id="RHEA:68080"/>
        <dbReference type="Rhea" id="RHEA-COMP:10464"/>
        <dbReference type="Rhea" id="RHEA-COMP:13936"/>
        <dbReference type="Rhea" id="RHEA-COMP:17355"/>
        <dbReference type="ChEBI" id="CHEBI:15377"/>
        <dbReference type="ChEBI" id="CHEBI:15378"/>
        <dbReference type="ChEBI" id="CHEBI:33019"/>
        <dbReference type="ChEBI" id="CHEBI:37565"/>
        <dbReference type="ChEBI" id="CHEBI:58115"/>
        <dbReference type="ChEBI" id="CHEBI:83064"/>
        <dbReference type="ChEBI" id="CHEBI:138284"/>
        <dbReference type="ChEBI" id="CHEBI:173118"/>
        <dbReference type="EC" id="6.5.1.8"/>
    </reaction>
</comment>
<protein>
    <recommendedName>
        <fullName evidence="8 15">tRNA-splicing ligase RtcB</fullName>
        <ecNumber evidence="15">6.5.1.-</ecNumber>
    </recommendedName>
</protein>
<comment type="function">
    <text evidence="9">Essential for tRNA splicing and maturation. Acts by directly joining spliced tRNA halves to mature-sized tRNAs. Joins RNA with 2',3'-cyclic-phosphate or 3'-phosphate ends to RNA with 5'-hydroxy ends.</text>
</comment>
<dbReference type="GO" id="GO:0003972">
    <property type="term" value="F:RNA ligase (ATP) activity"/>
    <property type="evidence" value="ECO:0007669"/>
    <property type="project" value="TreeGrafter"/>
</dbReference>
<dbReference type="GO" id="GO:0170057">
    <property type="term" value="F:RNA ligase (GTP) activity"/>
    <property type="evidence" value="ECO:0007669"/>
    <property type="project" value="UniProtKB-EC"/>
</dbReference>
<evidence type="ECO:0000313" key="16">
    <source>
        <dbReference type="EMBL" id="MBP1921275.1"/>
    </source>
</evidence>
<dbReference type="InterPro" id="IPR036025">
    <property type="entry name" value="RtcB-like_sf"/>
</dbReference>